<feature type="transmembrane region" description="Helical" evidence="1">
    <location>
        <begin position="20"/>
        <end position="41"/>
    </location>
</feature>
<keyword evidence="1" id="KW-1133">Transmembrane helix</keyword>
<organism evidence="2 3">
    <name type="scientific">Pontibacter fetidus</name>
    <dbReference type="NCBI Taxonomy" id="2700082"/>
    <lineage>
        <taxon>Bacteria</taxon>
        <taxon>Pseudomonadati</taxon>
        <taxon>Bacteroidota</taxon>
        <taxon>Cytophagia</taxon>
        <taxon>Cytophagales</taxon>
        <taxon>Hymenobacteraceae</taxon>
        <taxon>Pontibacter</taxon>
    </lineage>
</organism>
<feature type="transmembrane region" description="Helical" evidence="1">
    <location>
        <begin position="53"/>
        <end position="70"/>
    </location>
</feature>
<feature type="transmembrane region" description="Helical" evidence="1">
    <location>
        <begin position="128"/>
        <end position="147"/>
    </location>
</feature>
<dbReference type="RefSeq" id="WP_162345548.1">
    <property type="nucleotide sequence ID" value="NZ_JAAEAA010000006.1"/>
</dbReference>
<comment type="caution">
    <text evidence="2">The sequence shown here is derived from an EMBL/GenBank/DDBJ whole genome shotgun (WGS) entry which is preliminary data.</text>
</comment>
<name>A0A6B2H574_9BACT</name>
<gene>
    <name evidence="2" type="ORF">GWO68_06125</name>
</gene>
<keyword evidence="3" id="KW-1185">Reference proteome</keyword>
<evidence type="ECO:0000313" key="3">
    <source>
        <dbReference type="Proteomes" id="UP000478546"/>
    </source>
</evidence>
<keyword evidence="1" id="KW-0812">Transmembrane</keyword>
<dbReference type="AlphaFoldDB" id="A0A6B2H574"/>
<evidence type="ECO:0000256" key="1">
    <source>
        <dbReference type="SAM" id="Phobius"/>
    </source>
</evidence>
<dbReference type="Proteomes" id="UP000478546">
    <property type="component" value="Unassembled WGS sequence"/>
</dbReference>
<sequence>MILKLRINYNPNTTMNEAHLHITLNHVPIIGSIIGVIILAAGMFFKSRDTIRTALFILIVSAIAAIPTYLTGEEAEETVEHMQGMSHDLIHEHEEKAELYIWLIIGVGVLAAISFFADVKQMAMRKTLFILTIVLGLVSIFVARQVGTSGGEINHPEIRSDFVPTAEAQE</sequence>
<accession>A0A6B2H574</accession>
<proteinExistence type="predicted"/>
<evidence type="ECO:0008006" key="4">
    <source>
        <dbReference type="Google" id="ProtNLM"/>
    </source>
</evidence>
<feature type="transmembrane region" description="Helical" evidence="1">
    <location>
        <begin position="99"/>
        <end position="116"/>
    </location>
</feature>
<dbReference type="EMBL" id="JAAEAA010000006">
    <property type="protein sequence ID" value="NDK55487.1"/>
    <property type="molecule type" value="Genomic_DNA"/>
</dbReference>
<evidence type="ECO:0000313" key="2">
    <source>
        <dbReference type="EMBL" id="NDK55487.1"/>
    </source>
</evidence>
<protein>
    <recommendedName>
        <fullName evidence="4">DUF2231 domain-containing protein</fullName>
    </recommendedName>
</protein>
<keyword evidence="1" id="KW-0472">Membrane</keyword>
<reference evidence="2 3" key="1">
    <citation type="submission" date="2020-01" db="EMBL/GenBank/DDBJ databases">
        <authorList>
            <person name="Kim M.K."/>
        </authorList>
    </citation>
    <scope>NUCLEOTIDE SEQUENCE [LARGE SCALE GENOMIC DNA]</scope>
    <source>
        <strain evidence="2 3">BT213</strain>
    </source>
</reference>